<accession>E3KXV3</accession>
<proteinExistence type="predicted"/>
<evidence type="ECO:0000313" key="2">
    <source>
        <dbReference type="Proteomes" id="UP000008783"/>
    </source>
</evidence>
<dbReference type="EMBL" id="DS178319">
    <property type="protein sequence ID" value="EFP89039.1"/>
    <property type="molecule type" value="Genomic_DNA"/>
</dbReference>
<organism evidence="1 2">
    <name type="scientific">Puccinia graminis f. sp. tritici (strain CRL 75-36-700-3 / race SCCL)</name>
    <name type="common">Black stem rust fungus</name>
    <dbReference type="NCBI Taxonomy" id="418459"/>
    <lineage>
        <taxon>Eukaryota</taxon>
        <taxon>Fungi</taxon>
        <taxon>Dikarya</taxon>
        <taxon>Basidiomycota</taxon>
        <taxon>Pucciniomycotina</taxon>
        <taxon>Pucciniomycetes</taxon>
        <taxon>Pucciniales</taxon>
        <taxon>Pucciniaceae</taxon>
        <taxon>Puccinia</taxon>
    </lineage>
</organism>
<gene>
    <name evidence="1" type="ORF">PGTG_14880</name>
</gene>
<dbReference type="RefSeq" id="XP_003333458.1">
    <property type="nucleotide sequence ID" value="XM_003333410.1"/>
</dbReference>
<dbReference type="InParanoid" id="E3KXV3"/>
<sequence length="118" mass="13214">MALKCTKLQSDGAAGQRSEQFGRLLIQIVVRLGWAEPDDKQGPNHKQSATELSSDRVDLFLFWRVSLKELIAILNTRLPGDVMEAKESSKSGERKKVLSTRFGSFGEEEENGEMCSLR</sequence>
<reference key="1">
    <citation type="submission" date="2007-01" db="EMBL/GenBank/DDBJ databases">
        <title>The Genome Sequence of Puccinia graminis f. sp. tritici Strain CRL 75-36-700-3.</title>
        <authorList>
            <consortium name="The Broad Institute Genome Sequencing Platform"/>
            <person name="Birren B."/>
            <person name="Lander E."/>
            <person name="Galagan J."/>
            <person name="Nusbaum C."/>
            <person name="Devon K."/>
            <person name="Cuomo C."/>
            <person name="Jaffe D."/>
            <person name="Butler J."/>
            <person name="Alvarez P."/>
            <person name="Gnerre S."/>
            <person name="Grabherr M."/>
            <person name="Mauceli E."/>
            <person name="Brockman W."/>
            <person name="Young S."/>
            <person name="LaButti K."/>
            <person name="Sykes S."/>
            <person name="DeCaprio D."/>
            <person name="Crawford M."/>
            <person name="Koehrsen M."/>
            <person name="Engels R."/>
            <person name="Montgomery P."/>
            <person name="Pearson M."/>
            <person name="Howarth C."/>
            <person name="Larson L."/>
            <person name="White J."/>
            <person name="Zeng Q."/>
            <person name="Kodira C."/>
            <person name="Yandava C."/>
            <person name="Alvarado L."/>
            <person name="O'Leary S."/>
            <person name="Szabo L."/>
            <person name="Dean R."/>
            <person name="Schein J."/>
        </authorList>
    </citation>
    <scope>NUCLEOTIDE SEQUENCE</scope>
    <source>
        <strain>CRL 75-36-700-3</strain>
    </source>
</reference>
<name>E3KXV3_PUCGT</name>
<evidence type="ECO:0000313" key="1">
    <source>
        <dbReference type="EMBL" id="EFP89039.1"/>
    </source>
</evidence>
<dbReference type="KEGG" id="pgr:PGTG_14880"/>
<dbReference type="GeneID" id="10546504"/>
<dbReference type="HOGENOM" id="CLU_2074307_0_0_1"/>
<reference evidence="2" key="2">
    <citation type="journal article" date="2011" name="Proc. Natl. Acad. Sci. U.S.A.">
        <title>Obligate biotrophy features unraveled by the genomic analysis of rust fungi.</title>
        <authorList>
            <person name="Duplessis S."/>
            <person name="Cuomo C.A."/>
            <person name="Lin Y.-C."/>
            <person name="Aerts A."/>
            <person name="Tisserant E."/>
            <person name="Veneault-Fourrey C."/>
            <person name="Joly D.L."/>
            <person name="Hacquard S."/>
            <person name="Amselem J."/>
            <person name="Cantarel B.L."/>
            <person name="Chiu R."/>
            <person name="Coutinho P.M."/>
            <person name="Feau N."/>
            <person name="Field M."/>
            <person name="Frey P."/>
            <person name="Gelhaye E."/>
            <person name="Goldberg J."/>
            <person name="Grabherr M.G."/>
            <person name="Kodira C.D."/>
            <person name="Kohler A."/>
            <person name="Kuees U."/>
            <person name="Lindquist E.A."/>
            <person name="Lucas S.M."/>
            <person name="Mago R."/>
            <person name="Mauceli E."/>
            <person name="Morin E."/>
            <person name="Murat C."/>
            <person name="Pangilinan J.L."/>
            <person name="Park R."/>
            <person name="Pearson M."/>
            <person name="Quesneville H."/>
            <person name="Rouhier N."/>
            <person name="Sakthikumar S."/>
            <person name="Salamov A.A."/>
            <person name="Schmutz J."/>
            <person name="Selles B."/>
            <person name="Shapiro H."/>
            <person name="Tanguay P."/>
            <person name="Tuskan G.A."/>
            <person name="Henrissat B."/>
            <person name="Van de Peer Y."/>
            <person name="Rouze P."/>
            <person name="Ellis J.G."/>
            <person name="Dodds P.N."/>
            <person name="Schein J.E."/>
            <person name="Zhong S."/>
            <person name="Hamelin R.C."/>
            <person name="Grigoriev I.V."/>
            <person name="Szabo L.J."/>
            <person name="Martin F."/>
        </authorList>
    </citation>
    <scope>NUCLEOTIDE SEQUENCE [LARGE SCALE GENOMIC DNA]</scope>
    <source>
        <strain evidence="2">CRL 75-36-700-3 / race SCCL</strain>
    </source>
</reference>
<protein>
    <submittedName>
        <fullName evidence="1">Uncharacterized protein</fullName>
    </submittedName>
</protein>
<dbReference type="Proteomes" id="UP000008783">
    <property type="component" value="Unassembled WGS sequence"/>
</dbReference>
<dbReference type="AlphaFoldDB" id="E3KXV3"/>
<keyword evidence="2" id="KW-1185">Reference proteome</keyword>
<dbReference type="VEuPathDB" id="FungiDB:PGTG_14880"/>